<keyword evidence="5 8" id="KW-0378">Hydrolase</keyword>
<dbReference type="SUPFAM" id="SSF53649">
    <property type="entry name" value="Alkaline phosphatase-like"/>
    <property type="match status" value="1"/>
</dbReference>
<comment type="cofactor">
    <cofactor evidence="1">
        <name>Ca(2+)</name>
        <dbReference type="ChEBI" id="CHEBI:29108"/>
    </cofactor>
</comment>
<dbReference type="InterPro" id="IPR017850">
    <property type="entry name" value="Alkaline_phosphatase_core_sf"/>
</dbReference>
<organism evidence="8 9">
    <name type="scientific">Stieleria magnilauensis</name>
    <dbReference type="NCBI Taxonomy" id="2527963"/>
    <lineage>
        <taxon>Bacteria</taxon>
        <taxon>Pseudomonadati</taxon>
        <taxon>Planctomycetota</taxon>
        <taxon>Planctomycetia</taxon>
        <taxon>Pirellulales</taxon>
        <taxon>Pirellulaceae</taxon>
        <taxon>Stieleria</taxon>
    </lineage>
</organism>
<feature type="domain" description="Sulfatase N-terminal" evidence="7">
    <location>
        <begin position="44"/>
        <end position="405"/>
    </location>
</feature>
<name>A0ABX5XUW6_9BACT</name>
<dbReference type="Proteomes" id="UP000318081">
    <property type="component" value="Chromosome"/>
</dbReference>
<evidence type="ECO:0000256" key="5">
    <source>
        <dbReference type="ARBA" id="ARBA00022801"/>
    </source>
</evidence>
<evidence type="ECO:0000256" key="6">
    <source>
        <dbReference type="ARBA" id="ARBA00022837"/>
    </source>
</evidence>
<keyword evidence="9" id="KW-1185">Reference proteome</keyword>
<evidence type="ECO:0000259" key="7">
    <source>
        <dbReference type="Pfam" id="PF00884"/>
    </source>
</evidence>
<evidence type="ECO:0000256" key="1">
    <source>
        <dbReference type="ARBA" id="ARBA00001913"/>
    </source>
</evidence>
<dbReference type="PANTHER" id="PTHR45953">
    <property type="entry name" value="IDURONATE 2-SULFATASE"/>
    <property type="match status" value="1"/>
</dbReference>
<dbReference type="Pfam" id="PF00884">
    <property type="entry name" value="Sulfatase"/>
    <property type="match status" value="1"/>
</dbReference>
<dbReference type="PANTHER" id="PTHR45953:SF1">
    <property type="entry name" value="IDURONATE 2-SULFATASE"/>
    <property type="match status" value="1"/>
</dbReference>
<keyword evidence="4" id="KW-0732">Signal</keyword>
<keyword evidence="3" id="KW-0479">Metal-binding</keyword>
<accession>A0ABX5XUW6</accession>
<evidence type="ECO:0000256" key="2">
    <source>
        <dbReference type="ARBA" id="ARBA00008779"/>
    </source>
</evidence>
<dbReference type="InterPro" id="IPR000917">
    <property type="entry name" value="Sulfatase_N"/>
</dbReference>
<gene>
    <name evidence="8" type="primary">betC_8</name>
    <name evidence="8" type="ORF">TBK1r_26060</name>
</gene>
<proteinExistence type="inferred from homology"/>
<comment type="similarity">
    <text evidence="2">Belongs to the sulfatase family.</text>
</comment>
<evidence type="ECO:0000256" key="3">
    <source>
        <dbReference type="ARBA" id="ARBA00022723"/>
    </source>
</evidence>
<evidence type="ECO:0000313" key="9">
    <source>
        <dbReference type="Proteomes" id="UP000318081"/>
    </source>
</evidence>
<sequence>MTKHRMLYNALMKGKLVKNRLQLMVTCLLVWPAIASTYGQEQRPNVLFVSVDDLNDWIEPLGGHPQAVTPNFTRFMKRSVCFTNANCPSPGCNPSRTAIMTGLAPYTSGVYSNYQDWREAIPNRRTIGAYFRQHGYFSCGAGKIFHYHMVDPQCWDAYWPSQQQNMPDEAFPDFSKSRLSAADQPTPKTMNMPAFHQMYGMFDWSALDVPDEQMGDFKSVDYVLQQLNKPRDKPLFLACGIYRPHLPWYVPRKYFDLFPLDDIVLPMRLENDLDDVGPRARDIAFRGGGYHQHVINAGQWKQAVQGYLASIAFADAMFGRLLDGLDESGKGENTVVVLWSDHGWQLGEKQHWRKFALWDNVVRSVLMIHVPEDAPGLLDGSADGQLCHRPVSLQDIYPTLVDVCGLPANDGIDGRSLKPLLEKPDAEWDHVALTTYDFGEFSVRSQRYRYTRYIDGSEELYDHHADAEEWHNLAEDPKFAQIKSELAAKIPVSPAPLVKTSEKLQPHHIPPFRSRAEYDDWLRHGKDNQYLLKKHWQ</sequence>
<dbReference type="EMBL" id="CP036432">
    <property type="protein sequence ID" value="QDV83664.1"/>
    <property type="molecule type" value="Genomic_DNA"/>
</dbReference>
<dbReference type="Gene3D" id="3.40.720.10">
    <property type="entry name" value="Alkaline Phosphatase, subunit A"/>
    <property type="match status" value="1"/>
</dbReference>
<dbReference type="GO" id="GO:0047753">
    <property type="term" value="F:choline-sulfatase activity"/>
    <property type="evidence" value="ECO:0007669"/>
    <property type="project" value="UniProtKB-EC"/>
</dbReference>
<dbReference type="InterPro" id="IPR035874">
    <property type="entry name" value="IDS"/>
</dbReference>
<reference evidence="8 9" key="1">
    <citation type="submission" date="2019-02" db="EMBL/GenBank/DDBJ databases">
        <title>Deep-cultivation of Planctomycetes and their phenomic and genomic characterization uncovers novel biology.</title>
        <authorList>
            <person name="Wiegand S."/>
            <person name="Jogler M."/>
            <person name="Boedeker C."/>
            <person name="Pinto D."/>
            <person name="Vollmers J."/>
            <person name="Rivas-Marin E."/>
            <person name="Kohn T."/>
            <person name="Peeters S.H."/>
            <person name="Heuer A."/>
            <person name="Rast P."/>
            <person name="Oberbeckmann S."/>
            <person name="Bunk B."/>
            <person name="Jeske O."/>
            <person name="Meyerdierks A."/>
            <person name="Storesund J.E."/>
            <person name="Kallscheuer N."/>
            <person name="Luecker S."/>
            <person name="Lage O.M."/>
            <person name="Pohl T."/>
            <person name="Merkel B.J."/>
            <person name="Hornburger P."/>
            <person name="Mueller R.-W."/>
            <person name="Bruemmer F."/>
            <person name="Labrenz M."/>
            <person name="Spormann A.M."/>
            <person name="Op den Camp H."/>
            <person name="Overmann J."/>
            <person name="Amann R."/>
            <person name="Jetten M.S.M."/>
            <person name="Mascher T."/>
            <person name="Medema M.H."/>
            <person name="Devos D.P."/>
            <person name="Kaster A.-K."/>
            <person name="Ovreas L."/>
            <person name="Rohde M."/>
            <person name="Galperin M.Y."/>
            <person name="Jogler C."/>
        </authorList>
    </citation>
    <scope>NUCLEOTIDE SEQUENCE [LARGE SCALE GENOMIC DNA]</scope>
    <source>
        <strain evidence="8 9">TBK1r</strain>
    </source>
</reference>
<dbReference type="CDD" id="cd16030">
    <property type="entry name" value="iduronate-2-sulfatase"/>
    <property type="match status" value="1"/>
</dbReference>
<protein>
    <submittedName>
        <fullName evidence="8">Choline-sulfatase</fullName>
        <ecNumber evidence="8">3.1.6.6</ecNumber>
    </submittedName>
</protein>
<evidence type="ECO:0000313" key="8">
    <source>
        <dbReference type="EMBL" id="QDV83664.1"/>
    </source>
</evidence>
<evidence type="ECO:0000256" key="4">
    <source>
        <dbReference type="ARBA" id="ARBA00022729"/>
    </source>
</evidence>
<keyword evidence="6" id="KW-0106">Calcium</keyword>
<dbReference type="EC" id="3.1.6.6" evidence="8"/>